<feature type="domain" description="Integrase catalytic" evidence="2">
    <location>
        <begin position="1"/>
        <end position="69"/>
    </location>
</feature>
<evidence type="ECO:0000256" key="1">
    <source>
        <dbReference type="SAM" id="MobiDB-lite"/>
    </source>
</evidence>
<dbReference type="Proteomes" id="UP000257109">
    <property type="component" value="Unassembled WGS sequence"/>
</dbReference>
<dbReference type="InterPro" id="IPR012337">
    <property type="entry name" value="RNaseH-like_sf"/>
</dbReference>
<dbReference type="PANTHER" id="PTHR35046:SF26">
    <property type="entry name" value="RNA-DIRECTED DNA POLYMERASE"/>
    <property type="match status" value="1"/>
</dbReference>
<accession>A0A371GBD9</accession>
<sequence length="435" mass="50183">MANPFFKKVVRLHGHPKTIVSDKDSKFLNHFWRTLWSKLCTKLIFSTVCHPQIDGQTKVTNRTLSQLLRIVNTTTSHSSFELVYDFNLLTFLDLLTLPNVNDMLNCDRASKAQSIKELHAKVCSHIKNNVKQYSNRANKGKTQNVFEGDLVWVHFRKERFPNSRKFKLLLKGDGPFKVIKKINDNDYIMDMSQYYEGIHTFHANSFKERKLDENLGSTQEDIQEDREAKDNQKLKDPMTKGRLKRLQEEVHIKLGIPKSLEDSSPSPSLGPTLYYALERLTSHIIKRGSLEAIGLTLSTPDTCHSTLSFLTPPPPSIQVRPQLQFDPEIEKVACRNRKAKKDMAGNHEDRCNYGKDPLERTLQDYFIPAIENADQFRGQPTKEPLAHLKKFLHFTNMVRINIIPIDTIRLRLFPFSLMDRVLEWLTALPNGVITT</sequence>
<proteinExistence type="predicted"/>
<comment type="caution">
    <text evidence="3">The sequence shown here is derived from an EMBL/GenBank/DDBJ whole genome shotgun (WGS) entry which is preliminary data.</text>
</comment>
<evidence type="ECO:0000259" key="2">
    <source>
        <dbReference type="PROSITE" id="PS50994"/>
    </source>
</evidence>
<evidence type="ECO:0000313" key="3">
    <source>
        <dbReference type="EMBL" id="RDX87872.1"/>
    </source>
</evidence>
<reference evidence="3" key="1">
    <citation type="submission" date="2018-05" db="EMBL/GenBank/DDBJ databases">
        <title>Draft genome of Mucuna pruriens seed.</title>
        <authorList>
            <person name="Nnadi N.E."/>
            <person name="Vos R."/>
            <person name="Hasami M.H."/>
            <person name="Devisetty U.K."/>
            <person name="Aguiy J.C."/>
        </authorList>
    </citation>
    <scope>NUCLEOTIDE SEQUENCE [LARGE SCALE GENOMIC DNA]</scope>
    <source>
        <strain evidence="3">JCA_2017</strain>
    </source>
</reference>
<feature type="non-terminal residue" evidence="3">
    <location>
        <position position="1"/>
    </location>
</feature>
<dbReference type="InterPro" id="IPR056924">
    <property type="entry name" value="SH3_Tf2-1"/>
</dbReference>
<dbReference type="GO" id="GO:0003676">
    <property type="term" value="F:nucleic acid binding"/>
    <property type="evidence" value="ECO:0007669"/>
    <property type="project" value="InterPro"/>
</dbReference>
<keyword evidence="4" id="KW-1185">Reference proteome</keyword>
<dbReference type="STRING" id="157652.A0A371GBD9"/>
<protein>
    <recommendedName>
        <fullName evidence="2">Integrase catalytic domain-containing protein</fullName>
    </recommendedName>
</protein>
<dbReference type="Pfam" id="PF24626">
    <property type="entry name" value="SH3_Tf2-1"/>
    <property type="match status" value="1"/>
</dbReference>
<dbReference type="PROSITE" id="PS50994">
    <property type="entry name" value="INTEGRASE"/>
    <property type="match status" value="1"/>
</dbReference>
<dbReference type="PANTHER" id="PTHR35046">
    <property type="entry name" value="ZINC KNUCKLE (CCHC-TYPE) FAMILY PROTEIN"/>
    <property type="match status" value="1"/>
</dbReference>
<feature type="compositionally biased region" description="Basic and acidic residues" evidence="1">
    <location>
        <begin position="225"/>
        <end position="238"/>
    </location>
</feature>
<gene>
    <name evidence="3" type="ORF">CR513_30598</name>
</gene>
<evidence type="ECO:0000313" key="4">
    <source>
        <dbReference type="Proteomes" id="UP000257109"/>
    </source>
</evidence>
<dbReference type="OrthoDB" id="1417698at2759"/>
<name>A0A371GBD9_MUCPR</name>
<dbReference type="InterPro" id="IPR001584">
    <property type="entry name" value="Integrase_cat-core"/>
</dbReference>
<dbReference type="InterPro" id="IPR036397">
    <property type="entry name" value="RNaseH_sf"/>
</dbReference>
<dbReference type="Gene3D" id="3.30.420.10">
    <property type="entry name" value="Ribonuclease H-like superfamily/Ribonuclease H"/>
    <property type="match status" value="1"/>
</dbReference>
<dbReference type="GO" id="GO:0015074">
    <property type="term" value="P:DNA integration"/>
    <property type="evidence" value="ECO:0007669"/>
    <property type="project" value="InterPro"/>
</dbReference>
<organism evidence="3 4">
    <name type="scientific">Mucuna pruriens</name>
    <name type="common">Velvet bean</name>
    <name type="synonym">Dolichos pruriens</name>
    <dbReference type="NCBI Taxonomy" id="157652"/>
    <lineage>
        <taxon>Eukaryota</taxon>
        <taxon>Viridiplantae</taxon>
        <taxon>Streptophyta</taxon>
        <taxon>Embryophyta</taxon>
        <taxon>Tracheophyta</taxon>
        <taxon>Spermatophyta</taxon>
        <taxon>Magnoliopsida</taxon>
        <taxon>eudicotyledons</taxon>
        <taxon>Gunneridae</taxon>
        <taxon>Pentapetalae</taxon>
        <taxon>rosids</taxon>
        <taxon>fabids</taxon>
        <taxon>Fabales</taxon>
        <taxon>Fabaceae</taxon>
        <taxon>Papilionoideae</taxon>
        <taxon>50 kb inversion clade</taxon>
        <taxon>NPAAA clade</taxon>
        <taxon>indigoferoid/millettioid clade</taxon>
        <taxon>Phaseoleae</taxon>
        <taxon>Mucuna</taxon>
    </lineage>
</organism>
<dbReference type="SUPFAM" id="SSF53098">
    <property type="entry name" value="Ribonuclease H-like"/>
    <property type="match status" value="1"/>
</dbReference>
<dbReference type="EMBL" id="QJKJ01006106">
    <property type="protein sequence ID" value="RDX87872.1"/>
    <property type="molecule type" value="Genomic_DNA"/>
</dbReference>
<dbReference type="AlphaFoldDB" id="A0A371GBD9"/>
<feature type="region of interest" description="Disordered" evidence="1">
    <location>
        <begin position="214"/>
        <end position="238"/>
    </location>
</feature>